<dbReference type="Proteomes" id="UP000029448">
    <property type="component" value="Unassembled WGS sequence"/>
</dbReference>
<evidence type="ECO:0000313" key="1">
    <source>
        <dbReference type="EMBL" id="KGB21218.1"/>
    </source>
</evidence>
<evidence type="ECO:0000313" key="2">
    <source>
        <dbReference type="Proteomes" id="UP000029448"/>
    </source>
</evidence>
<sequence length="53" mass="6006">MGTEDVTAFHACTTLYRIHHPEASLNEARRLVSEWIDHHVVRKSEGPTKGCDC</sequence>
<comment type="caution">
    <text evidence="1">The sequence shown here is derived from an EMBL/GenBank/DDBJ whole genome shotgun (WGS) entry which is preliminary data.</text>
</comment>
<dbReference type="PATRIC" id="fig|104102.7.peg.2820"/>
<organism evidence="1 2">
    <name type="scientific">Acetobacter tropicalis</name>
    <dbReference type="NCBI Taxonomy" id="104102"/>
    <lineage>
        <taxon>Bacteria</taxon>
        <taxon>Pseudomonadati</taxon>
        <taxon>Pseudomonadota</taxon>
        <taxon>Alphaproteobacteria</taxon>
        <taxon>Acetobacterales</taxon>
        <taxon>Acetobacteraceae</taxon>
        <taxon>Acetobacter</taxon>
    </lineage>
</organism>
<dbReference type="STRING" id="104102.AtDm6_2854"/>
<name>A0A095AWU0_9PROT</name>
<dbReference type="AlphaFoldDB" id="A0A095AWU0"/>
<protein>
    <submittedName>
        <fullName evidence="1">Uncharacterized protein</fullName>
    </submittedName>
</protein>
<dbReference type="EMBL" id="JOKM01000102">
    <property type="protein sequence ID" value="KGB21218.1"/>
    <property type="molecule type" value="Genomic_DNA"/>
</dbReference>
<keyword evidence="2" id="KW-1185">Reference proteome</keyword>
<proteinExistence type="predicted"/>
<accession>A0A095AWU0</accession>
<gene>
    <name evidence="1" type="ORF">AtDm6_2854</name>
</gene>
<reference evidence="1 2" key="1">
    <citation type="submission" date="2014-06" db="EMBL/GenBank/DDBJ databases">
        <title>Functional and comparative genomic analyses of the Drosophila gut microbiota identify candidate symbiosis factors.</title>
        <authorList>
            <person name="Newell P.D."/>
            <person name="Chaston J.M."/>
            <person name="Douglas A.E."/>
        </authorList>
    </citation>
    <scope>NUCLEOTIDE SEQUENCE [LARGE SCALE GENOMIC DNA]</scope>
    <source>
        <strain evidence="1 2">DmCS_006</strain>
    </source>
</reference>